<dbReference type="AlphaFoldDB" id="A0A9Y2IC93"/>
<sequence length="122" mass="12906">MQLAVLPHAGDWRAGALLSAAELYRHPLHATLGTGPLDAPPASHFGLSVDGAALSSVRRREGALEVRLVAQSPEAATAVVRGSFTSARRVDLLGRPGETVPVTDGELRLTLRPWEIATLRLA</sequence>
<dbReference type="Pfam" id="PF17677">
    <property type="entry name" value="Glyco_hydro38C2"/>
    <property type="match status" value="1"/>
</dbReference>
<dbReference type="Proteomes" id="UP001236014">
    <property type="component" value="Chromosome"/>
</dbReference>
<name>A0A9Y2IC93_9PSEU</name>
<organism evidence="2 3">
    <name type="scientific">Amycolatopsis carbonis</name>
    <dbReference type="NCBI Taxonomy" id="715471"/>
    <lineage>
        <taxon>Bacteria</taxon>
        <taxon>Bacillati</taxon>
        <taxon>Actinomycetota</taxon>
        <taxon>Actinomycetes</taxon>
        <taxon>Pseudonocardiales</taxon>
        <taxon>Pseudonocardiaceae</taxon>
        <taxon>Amycolatopsis</taxon>
    </lineage>
</organism>
<proteinExistence type="predicted"/>
<gene>
    <name evidence="2" type="ORF">QRX50_33415</name>
</gene>
<dbReference type="GO" id="GO:0005975">
    <property type="term" value="P:carbohydrate metabolic process"/>
    <property type="evidence" value="ECO:0007669"/>
    <property type="project" value="InterPro"/>
</dbReference>
<dbReference type="RefSeq" id="WP_285967090.1">
    <property type="nucleotide sequence ID" value="NZ_CP127294.1"/>
</dbReference>
<dbReference type="EMBL" id="CP127294">
    <property type="protein sequence ID" value="WIX76341.1"/>
    <property type="molecule type" value="Genomic_DNA"/>
</dbReference>
<protein>
    <recommendedName>
        <fullName evidence="1">Glycosyl hydrolases family 38 C-terminal domain-containing protein</fullName>
    </recommendedName>
</protein>
<evidence type="ECO:0000313" key="2">
    <source>
        <dbReference type="EMBL" id="WIX76341.1"/>
    </source>
</evidence>
<evidence type="ECO:0000313" key="3">
    <source>
        <dbReference type="Proteomes" id="UP001236014"/>
    </source>
</evidence>
<reference evidence="2 3" key="1">
    <citation type="submission" date="2023-06" db="EMBL/GenBank/DDBJ databases">
        <authorList>
            <person name="Oyuntsetseg B."/>
            <person name="Kim S.B."/>
        </authorList>
    </citation>
    <scope>NUCLEOTIDE SEQUENCE [LARGE SCALE GENOMIC DNA]</scope>
    <source>
        <strain evidence="2 3">2-15</strain>
    </source>
</reference>
<dbReference type="GO" id="GO:0030246">
    <property type="term" value="F:carbohydrate binding"/>
    <property type="evidence" value="ECO:0007669"/>
    <property type="project" value="InterPro"/>
</dbReference>
<dbReference type="SUPFAM" id="SSF74650">
    <property type="entry name" value="Galactose mutarotase-like"/>
    <property type="match status" value="1"/>
</dbReference>
<dbReference type="GO" id="GO:0003824">
    <property type="term" value="F:catalytic activity"/>
    <property type="evidence" value="ECO:0007669"/>
    <property type="project" value="InterPro"/>
</dbReference>
<keyword evidence="3" id="KW-1185">Reference proteome</keyword>
<dbReference type="InterPro" id="IPR011013">
    <property type="entry name" value="Gal_mutarotase_sf_dom"/>
</dbReference>
<feature type="domain" description="Glycosyl hydrolases family 38 C-terminal" evidence="1">
    <location>
        <begin position="63"/>
        <end position="119"/>
    </location>
</feature>
<dbReference type="InterPro" id="IPR041147">
    <property type="entry name" value="GH38_C"/>
</dbReference>
<accession>A0A9Y2IC93</accession>
<evidence type="ECO:0000259" key="1">
    <source>
        <dbReference type="Pfam" id="PF17677"/>
    </source>
</evidence>
<dbReference type="KEGG" id="acab:QRX50_33415"/>